<sequence>MPREKRPSAPPSGSIPPRSIAPKPALSDTQLDRRHSTRKAVSRTPSLSRHSAASSEEGSRTCGVPGYNTRNCALATHLNYGRQRRHALLHSEADLDSNRSRSGYPREATLSLTLQPDIEEELELPVEDTATQDFRKLLVQFFTEHFDRLMLIYRPQRKDPAVRQVAYRLMLHNQVYCLTLVAQAHISNIKDDHPHLKPVADGLTDLIYTRLLKVTREEIESFDIENIDVLLLAIVALCEYDLMLDRYESLRSHQIGMSALVARCGGIHNLGMSLPFVQRMDRFLALRLNQIPQFSPPELPHPSVVMRQSTDNLVYGSALHQRSNNLSKGVLSLCSDAAQLLSLMDELNVTFEPSQLPDVLNPKLEYFYFLREDIDVRHAVLNQQCNLTSTMGNKDLLVLTTTKLVIYYIGSANYLPMVTDQLSSRLWNLLISPPLVSSQFPSRVRPLERSDSDQANVPMIDLSDWVDDMPMLLWLLFASALTSCGAYSLSFVGHITSGPRSLEASRSSSVPPRPSQLPTDSRASSYNKETIASPSSPRRHRYLPSFLLHVAEHLVGERPLSATTDWDEAVTDILESFVWAGDRLSTEYESIIGQIHEIALKRDADDP</sequence>
<feature type="compositionally biased region" description="Polar residues" evidence="1">
    <location>
        <begin position="516"/>
        <end position="536"/>
    </location>
</feature>
<keyword evidence="3" id="KW-1185">Reference proteome</keyword>
<reference evidence="2 3" key="1">
    <citation type="submission" date="2022-12" db="EMBL/GenBank/DDBJ databases">
        <title>Genomic features and morphological characterization of a novel Knufia sp. strain isolated from spacecraft assembly facility.</title>
        <authorList>
            <person name="Teixeira M."/>
            <person name="Chander A.M."/>
            <person name="Stajich J.E."/>
            <person name="Venkateswaran K."/>
        </authorList>
    </citation>
    <scope>NUCLEOTIDE SEQUENCE [LARGE SCALE GENOMIC DNA]</scope>
    <source>
        <strain evidence="2 3">FJI-L2-BK-P2</strain>
    </source>
</reference>
<dbReference type="EMBL" id="JAKLMC020000001">
    <property type="protein sequence ID" value="KAK5958865.1"/>
    <property type="molecule type" value="Genomic_DNA"/>
</dbReference>
<feature type="region of interest" description="Disordered" evidence="1">
    <location>
        <begin position="502"/>
        <end position="537"/>
    </location>
</feature>
<organism evidence="2 3">
    <name type="scientific">Knufia fluminis</name>
    <dbReference type="NCBI Taxonomy" id="191047"/>
    <lineage>
        <taxon>Eukaryota</taxon>
        <taxon>Fungi</taxon>
        <taxon>Dikarya</taxon>
        <taxon>Ascomycota</taxon>
        <taxon>Pezizomycotina</taxon>
        <taxon>Eurotiomycetes</taxon>
        <taxon>Chaetothyriomycetidae</taxon>
        <taxon>Chaetothyriales</taxon>
        <taxon>Trichomeriaceae</taxon>
        <taxon>Knufia</taxon>
    </lineage>
</organism>
<protein>
    <submittedName>
        <fullName evidence="2">Uncharacterized protein</fullName>
    </submittedName>
</protein>
<dbReference type="Proteomes" id="UP001316803">
    <property type="component" value="Unassembled WGS sequence"/>
</dbReference>
<evidence type="ECO:0000313" key="2">
    <source>
        <dbReference type="EMBL" id="KAK5958865.1"/>
    </source>
</evidence>
<evidence type="ECO:0000256" key="1">
    <source>
        <dbReference type="SAM" id="MobiDB-lite"/>
    </source>
</evidence>
<evidence type="ECO:0000313" key="3">
    <source>
        <dbReference type="Proteomes" id="UP001316803"/>
    </source>
</evidence>
<feature type="compositionally biased region" description="Polar residues" evidence="1">
    <location>
        <begin position="43"/>
        <end position="56"/>
    </location>
</feature>
<gene>
    <name evidence="2" type="ORF">OHC33_000709</name>
</gene>
<accession>A0AAN8ICP3</accession>
<feature type="region of interest" description="Disordered" evidence="1">
    <location>
        <begin position="1"/>
        <end position="67"/>
    </location>
</feature>
<comment type="caution">
    <text evidence="2">The sequence shown here is derived from an EMBL/GenBank/DDBJ whole genome shotgun (WGS) entry which is preliminary data.</text>
</comment>
<name>A0AAN8ICP3_9EURO</name>
<dbReference type="AlphaFoldDB" id="A0AAN8ICP3"/>
<proteinExistence type="predicted"/>